<organism evidence="9 10">
    <name type="scientific">Caulobacter mirabilis</name>
    <dbReference type="NCBI Taxonomy" id="69666"/>
    <lineage>
        <taxon>Bacteria</taxon>
        <taxon>Pseudomonadati</taxon>
        <taxon>Pseudomonadota</taxon>
        <taxon>Alphaproteobacteria</taxon>
        <taxon>Caulobacterales</taxon>
        <taxon>Caulobacteraceae</taxon>
        <taxon>Caulobacter</taxon>
    </lineage>
</organism>
<evidence type="ECO:0000256" key="3">
    <source>
        <dbReference type="ARBA" id="ARBA00022781"/>
    </source>
</evidence>
<dbReference type="Pfam" id="PF00213">
    <property type="entry name" value="OSCP"/>
    <property type="match status" value="1"/>
</dbReference>
<dbReference type="InterPro" id="IPR000711">
    <property type="entry name" value="ATPase_OSCP/dsu"/>
</dbReference>
<comment type="similarity">
    <text evidence="8">Belongs to the ATPase delta chain family.</text>
</comment>
<evidence type="ECO:0000256" key="6">
    <source>
        <dbReference type="ARBA" id="ARBA00023196"/>
    </source>
</evidence>
<dbReference type="GO" id="GO:0005886">
    <property type="term" value="C:plasma membrane"/>
    <property type="evidence" value="ECO:0007669"/>
    <property type="project" value="UniProtKB-SubCell"/>
</dbReference>
<keyword evidence="7 8" id="KW-0066">ATP synthesis</keyword>
<dbReference type="InterPro" id="IPR026015">
    <property type="entry name" value="ATP_synth_OSCP/delta_N_sf"/>
</dbReference>
<evidence type="ECO:0000256" key="7">
    <source>
        <dbReference type="ARBA" id="ARBA00023310"/>
    </source>
</evidence>
<evidence type="ECO:0000313" key="10">
    <source>
        <dbReference type="Proteomes" id="UP000228945"/>
    </source>
</evidence>
<keyword evidence="6 8" id="KW-0139">CF(1)</keyword>
<dbReference type="KEGG" id="cmb:CSW64_01640"/>
<keyword evidence="8" id="KW-1003">Cell membrane</keyword>
<protein>
    <recommendedName>
        <fullName evidence="8">ATP synthase subunit delta</fullName>
    </recommendedName>
    <alternativeName>
        <fullName evidence="8">ATP synthase F(1) sector subunit delta</fullName>
    </alternativeName>
    <alternativeName>
        <fullName evidence="8">F-type ATPase subunit delta</fullName>
        <shortName evidence="8">F-ATPase subunit delta</shortName>
    </alternativeName>
</protein>
<keyword evidence="3 8" id="KW-0375">Hydrogen ion transport</keyword>
<dbReference type="AlphaFoldDB" id="A0A2D2ATA2"/>
<dbReference type="NCBIfam" id="NF004406">
    <property type="entry name" value="PRK05758.3-2"/>
    <property type="match status" value="1"/>
</dbReference>
<dbReference type="OrthoDB" id="9796185at2"/>
<evidence type="ECO:0000256" key="8">
    <source>
        <dbReference type="HAMAP-Rule" id="MF_01416"/>
    </source>
</evidence>
<dbReference type="RefSeq" id="WP_099620460.1">
    <property type="nucleotide sequence ID" value="NZ_CP024201.1"/>
</dbReference>
<keyword evidence="10" id="KW-1185">Reference proteome</keyword>
<dbReference type="SUPFAM" id="SSF47928">
    <property type="entry name" value="N-terminal domain of the delta subunit of the F1F0-ATP synthase"/>
    <property type="match status" value="1"/>
</dbReference>
<sequence length="184" mass="19471">MADDIKVTDVGQRYARALFELAEEGGSLTAVERDLVSLKGMYAESKDLRVLLDSPAFSSEDKGAGLAAIAAKAKFHETTRKFLGLLAANRRADALVSVIDCFRKLSAQKRGVVAAEVVTAVPLSAAQAKGVAAALRTALGKDPEISTRVDPAILGGIKVRVGSRLFDASLKSKLDSLKFALKRA</sequence>
<dbReference type="HAMAP" id="MF_01416">
    <property type="entry name" value="ATP_synth_delta_bact"/>
    <property type="match status" value="1"/>
</dbReference>
<comment type="function">
    <text evidence="8">This protein is part of the stalk that links CF(0) to CF(1). It either transmits conformational changes from CF(0) to CF(1) or is implicated in proton conduction.</text>
</comment>
<dbReference type="EMBL" id="CP024201">
    <property type="protein sequence ID" value="ATQ41203.1"/>
    <property type="molecule type" value="Genomic_DNA"/>
</dbReference>
<keyword evidence="4 8" id="KW-0406">Ion transport</keyword>
<evidence type="ECO:0000256" key="5">
    <source>
        <dbReference type="ARBA" id="ARBA00023136"/>
    </source>
</evidence>
<keyword evidence="5 8" id="KW-0472">Membrane</keyword>
<reference evidence="9 10" key="1">
    <citation type="submission" date="2017-10" db="EMBL/GenBank/DDBJ databases">
        <title>Genome sequence of Caulobacter mirabilis FWC38.</title>
        <authorList>
            <person name="Fiebig A."/>
            <person name="Crosson S."/>
        </authorList>
    </citation>
    <scope>NUCLEOTIDE SEQUENCE [LARGE SCALE GENOMIC DNA]</scope>
    <source>
        <strain evidence="9 10">FWC 38</strain>
    </source>
</reference>
<evidence type="ECO:0000313" key="9">
    <source>
        <dbReference type="EMBL" id="ATQ41203.1"/>
    </source>
</evidence>
<evidence type="ECO:0000256" key="1">
    <source>
        <dbReference type="ARBA" id="ARBA00004370"/>
    </source>
</evidence>
<dbReference type="Proteomes" id="UP000228945">
    <property type="component" value="Chromosome"/>
</dbReference>
<keyword evidence="2 8" id="KW-0813">Transport</keyword>
<name>A0A2D2ATA2_9CAUL</name>
<dbReference type="NCBIfam" id="TIGR01145">
    <property type="entry name" value="ATP_synt_delta"/>
    <property type="match status" value="1"/>
</dbReference>
<dbReference type="GO" id="GO:0045259">
    <property type="term" value="C:proton-transporting ATP synthase complex"/>
    <property type="evidence" value="ECO:0007669"/>
    <property type="project" value="UniProtKB-KW"/>
</dbReference>
<dbReference type="Gene3D" id="1.10.520.20">
    <property type="entry name" value="N-terminal domain of the delta subunit of the F1F0-ATP synthase"/>
    <property type="match status" value="1"/>
</dbReference>
<proteinExistence type="inferred from homology"/>
<dbReference type="GO" id="GO:0046933">
    <property type="term" value="F:proton-transporting ATP synthase activity, rotational mechanism"/>
    <property type="evidence" value="ECO:0007669"/>
    <property type="project" value="UniProtKB-UniRule"/>
</dbReference>
<evidence type="ECO:0000256" key="4">
    <source>
        <dbReference type="ARBA" id="ARBA00023065"/>
    </source>
</evidence>
<accession>A0A2D2ATA2</accession>
<gene>
    <name evidence="8" type="primary">atpH</name>
    <name evidence="9" type="ORF">CSW64_01640</name>
</gene>
<dbReference type="PRINTS" id="PR00125">
    <property type="entry name" value="ATPASEDELTA"/>
</dbReference>
<evidence type="ECO:0000256" key="2">
    <source>
        <dbReference type="ARBA" id="ARBA00022448"/>
    </source>
</evidence>
<comment type="function">
    <text evidence="8">F(1)F(0) ATP synthase produces ATP from ADP in the presence of a proton or sodium gradient. F-type ATPases consist of two structural domains, F(1) containing the extramembraneous catalytic core and F(0) containing the membrane proton channel, linked together by a central stalk and a peripheral stalk. During catalysis, ATP synthesis in the catalytic domain of F(1) is coupled via a rotary mechanism of the central stalk subunits to proton translocation.</text>
</comment>
<dbReference type="PANTHER" id="PTHR11910">
    <property type="entry name" value="ATP SYNTHASE DELTA CHAIN"/>
    <property type="match status" value="1"/>
</dbReference>
<comment type="subcellular location">
    <subcellularLocation>
        <location evidence="8">Cell membrane</location>
        <topology evidence="8">Peripheral membrane protein</topology>
    </subcellularLocation>
    <subcellularLocation>
        <location evidence="1">Membrane</location>
    </subcellularLocation>
</comment>